<proteinExistence type="predicted"/>
<dbReference type="InterPro" id="IPR031365">
    <property type="entry name" value="CMIP6"/>
</dbReference>
<dbReference type="AlphaFoldDB" id="A0A0B6Y7U7"/>
<gene>
    <name evidence="2" type="primary">ORF16000</name>
</gene>
<protein>
    <submittedName>
        <fullName evidence="2">Uncharacterized protein</fullName>
    </submittedName>
</protein>
<feature type="compositionally biased region" description="Basic and acidic residues" evidence="1">
    <location>
        <begin position="280"/>
        <end position="298"/>
    </location>
</feature>
<dbReference type="EMBL" id="HACG01005369">
    <property type="protein sequence ID" value="CEK52234.1"/>
    <property type="molecule type" value="Transcribed_RNA"/>
</dbReference>
<evidence type="ECO:0000313" key="2">
    <source>
        <dbReference type="EMBL" id="CEK52234.1"/>
    </source>
</evidence>
<dbReference type="Pfam" id="PF15667">
    <property type="entry name" value="CMIP6"/>
    <property type="match status" value="1"/>
</dbReference>
<feature type="non-terminal residue" evidence="2">
    <location>
        <position position="1"/>
    </location>
</feature>
<organism evidence="2">
    <name type="scientific">Arion vulgaris</name>
    <dbReference type="NCBI Taxonomy" id="1028688"/>
    <lineage>
        <taxon>Eukaryota</taxon>
        <taxon>Metazoa</taxon>
        <taxon>Spiralia</taxon>
        <taxon>Lophotrochozoa</taxon>
        <taxon>Mollusca</taxon>
        <taxon>Gastropoda</taxon>
        <taxon>Heterobranchia</taxon>
        <taxon>Euthyneura</taxon>
        <taxon>Panpulmonata</taxon>
        <taxon>Eupulmonata</taxon>
        <taxon>Stylommatophora</taxon>
        <taxon>Helicina</taxon>
        <taxon>Arionoidea</taxon>
        <taxon>Arionidae</taxon>
        <taxon>Arion</taxon>
    </lineage>
</organism>
<dbReference type="PANTHER" id="PTHR35087">
    <property type="entry name" value="SIMILAR TO HYPOTHETICAL PROTEIN FLJ40298"/>
    <property type="match status" value="1"/>
</dbReference>
<feature type="compositionally biased region" description="Polar residues" evidence="1">
    <location>
        <begin position="301"/>
        <end position="317"/>
    </location>
</feature>
<dbReference type="PANTHER" id="PTHR35087:SF1">
    <property type="entry name" value="RIKEN CDNA 4930505A04 GENE"/>
    <property type="match status" value="1"/>
</dbReference>
<name>A0A0B6Y7U7_9EUPU</name>
<accession>A0A0B6Y7U7</accession>
<feature type="region of interest" description="Disordered" evidence="1">
    <location>
        <begin position="280"/>
        <end position="317"/>
    </location>
</feature>
<evidence type="ECO:0000256" key="1">
    <source>
        <dbReference type="SAM" id="MobiDB-lite"/>
    </source>
</evidence>
<sequence length="317" mass="36897">GGLRIVPITQKRYYTEYVIILSFRSASYGKVIITMAQMMSYVQQKKKVDGKYNPDTFRVISEDAVCEHPKYQLEPYRSSFEPSSPTLTSTQWNNNNATDVENLPFVQKKSTKVLPQLLIDYRANNPHSQSCGFLDKNVRFLNEPICNVFTANVKNEERYWWPARSNPGELQIPPFTESTHYRNDYNYRHGEQPAGAGRHTANVNRETALGTIPVNYLRKRDGTQRLCKEGLSYEHMYNSRVSPNYPNRGKRHGVFVWKEMDPISQRKFIEYYERLEQEDKKAMENRQEKPLSNEDGIRVIRSTNHKCTSGQSSTKCK</sequence>
<reference evidence="2" key="1">
    <citation type="submission" date="2014-12" db="EMBL/GenBank/DDBJ databases">
        <title>Insight into the proteome of Arion vulgaris.</title>
        <authorList>
            <person name="Aradska J."/>
            <person name="Bulat T."/>
            <person name="Smidak R."/>
            <person name="Sarate P."/>
            <person name="Gangsoo J."/>
            <person name="Sialana F."/>
            <person name="Bilban M."/>
            <person name="Lubec G."/>
        </authorList>
    </citation>
    <scope>NUCLEOTIDE SEQUENCE</scope>
    <source>
        <tissue evidence="2">Skin</tissue>
    </source>
</reference>